<comment type="caution">
    <text evidence="2">The sequence shown here is derived from an EMBL/GenBank/DDBJ whole genome shotgun (WGS) entry which is preliminary data.</text>
</comment>
<dbReference type="InterPro" id="IPR018683">
    <property type="entry name" value="DUF2169"/>
</dbReference>
<sequence length="102" mass="11456">MPVLFYPPITGDSSAHGLGAEVIERSGLKVHPLPNIEAAHTRIISPRQKPEPASFSALDFTWPRRLKRAGKQYDDSGFQHVFPGFARDTDWRLFNAASPVQW</sequence>
<organism evidence="2 3">
    <name type="scientific">Tenebrionicola larvae</name>
    <dbReference type="NCBI Taxonomy" id="2815733"/>
    <lineage>
        <taxon>Bacteria</taxon>
        <taxon>Pseudomonadati</taxon>
        <taxon>Pseudomonadota</taxon>
        <taxon>Gammaproteobacteria</taxon>
        <taxon>Enterobacterales</taxon>
        <taxon>Enterobacteriaceae</taxon>
        <taxon>Tenebrionibacter/Tenebrionicola group</taxon>
        <taxon>Tenebrionicola</taxon>
    </lineage>
</organism>
<evidence type="ECO:0000313" key="3">
    <source>
        <dbReference type="Proteomes" id="UP000746420"/>
    </source>
</evidence>
<keyword evidence="3" id="KW-1185">Reference proteome</keyword>
<reference evidence="2 3" key="1">
    <citation type="submission" date="2021-03" db="EMBL/GenBank/DDBJ databases">
        <title>Tenobrionicola molitorae gen. nov., sp. nov. and Tenobrionicola larvae sp. nov., isolated from larvae of the mealworm Tenobrio molitor L., a proposal to transfer Erwinia teleogrylli Liu et al. 2016 to a new genus Entomohabitans as Entomohabitans teleogrylli comb. nov.</title>
        <authorList>
            <person name="Lee S.D."/>
            <person name="Yang H.L."/>
            <person name="Kim I.S."/>
        </authorList>
    </citation>
    <scope>NUCLEOTIDE SEQUENCE [LARGE SCALE GENOMIC DNA]</scope>
    <source>
        <strain evidence="2 3">YMB-R21</strain>
    </source>
</reference>
<dbReference type="EMBL" id="JAGFEW010000031">
    <property type="protein sequence ID" value="MBV5096790.1"/>
    <property type="molecule type" value="Genomic_DNA"/>
</dbReference>
<protein>
    <submittedName>
        <fullName evidence="2">DUF2169 domain-containing protein</fullName>
    </submittedName>
</protein>
<accession>A0A949Q601</accession>
<proteinExistence type="predicted"/>
<feature type="domain" description="DUF2169" evidence="1">
    <location>
        <begin position="17"/>
        <end position="102"/>
    </location>
</feature>
<dbReference type="Proteomes" id="UP000746420">
    <property type="component" value="Unassembled WGS sequence"/>
</dbReference>
<name>A0A949Q601_9ENTR</name>
<evidence type="ECO:0000259" key="1">
    <source>
        <dbReference type="Pfam" id="PF09937"/>
    </source>
</evidence>
<dbReference type="Pfam" id="PF09937">
    <property type="entry name" value="DUF2169"/>
    <property type="match status" value="1"/>
</dbReference>
<dbReference type="RefSeq" id="WP_249938930.1">
    <property type="nucleotide sequence ID" value="NZ_JAGFEW010000031.1"/>
</dbReference>
<gene>
    <name evidence="2" type="ORF">JZ788_13910</name>
</gene>
<dbReference type="AlphaFoldDB" id="A0A949Q601"/>
<evidence type="ECO:0000313" key="2">
    <source>
        <dbReference type="EMBL" id="MBV5096790.1"/>
    </source>
</evidence>